<comment type="caution">
    <text evidence="1">The sequence shown here is derived from an EMBL/GenBank/DDBJ whole genome shotgun (WGS) entry which is preliminary data.</text>
</comment>
<name>A0A9W9W9L2_9EURO</name>
<protein>
    <submittedName>
        <fullName evidence="1">Uncharacterized protein</fullName>
    </submittedName>
</protein>
<dbReference type="EMBL" id="JAPZBU010000004">
    <property type="protein sequence ID" value="KAJ5408980.1"/>
    <property type="molecule type" value="Genomic_DNA"/>
</dbReference>
<keyword evidence="2" id="KW-1185">Reference proteome</keyword>
<evidence type="ECO:0000313" key="1">
    <source>
        <dbReference type="EMBL" id="KAJ5408980.1"/>
    </source>
</evidence>
<accession>A0A9W9W9L2</accession>
<sequence length="65" mass="7372">MQLQYMQDTAQHKAHGVYHLGQANLEPSAKIQQIITLALNILEYFTEGPKDRRWPAELGGLGLHM</sequence>
<proteinExistence type="predicted"/>
<dbReference type="Proteomes" id="UP001147747">
    <property type="component" value="Unassembled WGS sequence"/>
</dbReference>
<reference evidence="1" key="1">
    <citation type="submission" date="2022-12" db="EMBL/GenBank/DDBJ databases">
        <authorList>
            <person name="Petersen C."/>
        </authorList>
    </citation>
    <scope>NUCLEOTIDE SEQUENCE</scope>
    <source>
        <strain evidence="1">IBT 29677</strain>
    </source>
</reference>
<gene>
    <name evidence="1" type="ORF">N7509_002863</name>
</gene>
<dbReference type="AlphaFoldDB" id="A0A9W9W9L2"/>
<organism evidence="1 2">
    <name type="scientific">Penicillium cosmopolitanum</name>
    <dbReference type="NCBI Taxonomy" id="1131564"/>
    <lineage>
        <taxon>Eukaryota</taxon>
        <taxon>Fungi</taxon>
        <taxon>Dikarya</taxon>
        <taxon>Ascomycota</taxon>
        <taxon>Pezizomycotina</taxon>
        <taxon>Eurotiomycetes</taxon>
        <taxon>Eurotiomycetidae</taxon>
        <taxon>Eurotiales</taxon>
        <taxon>Aspergillaceae</taxon>
        <taxon>Penicillium</taxon>
    </lineage>
</organism>
<dbReference type="RefSeq" id="XP_056493295.1">
    <property type="nucleotide sequence ID" value="XM_056627500.1"/>
</dbReference>
<reference evidence="1" key="2">
    <citation type="journal article" date="2023" name="IMA Fungus">
        <title>Comparative genomic study of the Penicillium genus elucidates a diverse pangenome and 15 lateral gene transfer events.</title>
        <authorList>
            <person name="Petersen C."/>
            <person name="Sorensen T."/>
            <person name="Nielsen M.R."/>
            <person name="Sondergaard T.E."/>
            <person name="Sorensen J.L."/>
            <person name="Fitzpatrick D.A."/>
            <person name="Frisvad J.C."/>
            <person name="Nielsen K.L."/>
        </authorList>
    </citation>
    <scope>NUCLEOTIDE SEQUENCE</scope>
    <source>
        <strain evidence="1">IBT 29677</strain>
    </source>
</reference>
<evidence type="ECO:0000313" key="2">
    <source>
        <dbReference type="Proteomes" id="UP001147747"/>
    </source>
</evidence>
<dbReference type="GeneID" id="81366480"/>